<dbReference type="Pfam" id="PF01985">
    <property type="entry name" value="CRS1_YhbY"/>
    <property type="match status" value="1"/>
</dbReference>
<feature type="domain" description="CRM" evidence="3">
    <location>
        <begin position="6"/>
        <end position="102"/>
    </location>
</feature>
<dbReference type="eggNOG" id="COG1534">
    <property type="taxonomic scope" value="Bacteria"/>
</dbReference>
<evidence type="ECO:0000313" key="5">
    <source>
        <dbReference type="Proteomes" id="UP000028730"/>
    </source>
</evidence>
<dbReference type="InterPro" id="IPR051925">
    <property type="entry name" value="RNA-binding_domain"/>
</dbReference>
<proteinExistence type="predicted"/>
<gene>
    <name evidence="4" type="ORF">BBOMB_0559</name>
</gene>
<dbReference type="EMBL" id="ATLK01000001">
    <property type="protein sequence ID" value="KFF31221.1"/>
    <property type="molecule type" value="Genomic_DNA"/>
</dbReference>
<dbReference type="RefSeq" id="WP_238549857.1">
    <property type="nucleotide sequence ID" value="NZ_ATLK01000001.1"/>
</dbReference>
<dbReference type="PANTHER" id="PTHR40065:SF3">
    <property type="entry name" value="RNA-BINDING PROTEIN YHBY"/>
    <property type="match status" value="1"/>
</dbReference>
<comment type="caution">
    <text evidence="4">The sequence shown here is derived from an EMBL/GenBank/DDBJ whole genome shotgun (WGS) entry which is preliminary data.</text>
</comment>
<accession>A0A080N2V5</accession>
<organism evidence="4 5">
    <name type="scientific">Bifidobacterium bombi DSM 19703</name>
    <dbReference type="NCBI Taxonomy" id="1341695"/>
    <lineage>
        <taxon>Bacteria</taxon>
        <taxon>Bacillati</taxon>
        <taxon>Actinomycetota</taxon>
        <taxon>Actinomycetes</taxon>
        <taxon>Bifidobacteriales</taxon>
        <taxon>Bifidobacteriaceae</taxon>
        <taxon>Bifidobacterium</taxon>
    </lineage>
</organism>
<dbReference type="SUPFAM" id="SSF75471">
    <property type="entry name" value="YhbY-like"/>
    <property type="match status" value="1"/>
</dbReference>
<dbReference type="InterPro" id="IPR035920">
    <property type="entry name" value="YhbY-like_sf"/>
</dbReference>
<dbReference type="PANTHER" id="PTHR40065">
    <property type="entry name" value="RNA-BINDING PROTEIN YHBY"/>
    <property type="match status" value="1"/>
</dbReference>
<keyword evidence="5" id="KW-1185">Reference proteome</keyword>
<dbReference type="AlphaFoldDB" id="A0A080N2V5"/>
<name>A0A080N2V5_9BIFI</name>
<reference evidence="4 5" key="1">
    <citation type="journal article" date="2014" name="Appl. Environ. Microbiol.">
        <title>Genomic encyclopedia of type strains of the genus Bifidobacterium.</title>
        <authorList>
            <person name="Milani C."/>
            <person name="Lugli G.A."/>
            <person name="Duranti S."/>
            <person name="Turroni F."/>
            <person name="Bottacini F."/>
            <person name="Mangifesta M."/>
            <person name="Sanchez B."/>
            <person name="Viappiani A."/>
            <person name="Mancabelli L."/>
            <person name="Taminiau B."/>
            <person name="Delcenserie V."/>
            <person name="Barrangou R."/>
            <person name="Margolles A."/>
            <person name="van Sinderen D."/>
            <person name="Ventura M."/>
        </authorList>
    </citation>
    <scope>NUCLEOTIDE SEQUENCE [LARGE SCALE GENOMIC DNA]</scope>
    <source>
        <strain evidence="4 5">DSM 19703</strain>
    </source>
</reference>
<dbReference type="Gene3D" id="3.30.110.60">
    <property type="entry name" value="YhbY-like"/>
    <property type="match status" value="1"/>
</dbReference>
<dbReference type="STRING" id="1341695.BBOMB_0559"/>
<keyword evidence="1 2" id="KW-0694">RNA-binding</keyword>
<sequence length="105" mass="11837">MEMSQKKLNKRQIRQLRGLANKLEPMLWIGSNGLTDAIVRQASETLESHELLKCALQESCPVDEKEVSELLSGQIGAQVIQVIGHRFVLYRPTQKPGVKTIDLVR</sequence>
<evidence type="ECO:0000313" key="4">
    <source>
        <dbReference type="EMBL" id="KFF31221.1"/>
    </source>
</evidence>
<dbReference type="SMART" id="SM01103">
    <property type="entry name" value="CRS1_YhbY"/>
    <property type="match status" value="1"/>
</dbReference>
<evidence type="ECO:0000256" key="2">
    <source>
        <dbReference type="PROSITE-ProRule" id="PRU00626"/>
    </source>
</evidence>
<evidence type="ECO:0000256" key="1">
    <source>
        <dbReference type="ARBA" id="ARBA00022884"/>
    </source>
</evidence>
<protein>
    <submittedName>
        <fullName evidence="4">CRS1 / YhbY (CRM) domain</fullName>
    </submittedName>
</protein>
<dbReference type="GO" id="GO:0003723">
    <property type="term" value="F:RNA binding"/>
    <property type="evidence" value="ECO:0007669"/>
    <property type="project" value="UniProtKB-UniRule"/>
</dbReference>
<evidence type="ECO:0000259" key="3">
    <source>
        <dbReference type="PROSITE" id="PS51295"/>
    </source>
</evidence>
<dbReference type="PROSITE" id="PS51295">
    <property type="entry name" value="CRM"/>
    <property type="match status" value="1"/>
</dbReference>
<dbReference type="Proteomes" id="UP000028730">
    <property type="component" value="Unassembled WGS sequence"/>
</dbReference>
<dbReference type="InterPro" id="IPR001890">
    <property type="entry name" value="RNA-binding_CRM"/>
</dbReference>